<organism evidence="1 2">
    <name type="scientific">Candidatus Pantoea varia</name>
    <dbReference type="NCBI Taxonomy" id="1881036"/>
    <lineage>
        <taxon>Bacteria</taxon>
        <taxon>Pseudomonadati</taxon>
        <taxon>Pseudomonadota</taxon>
        <taxon>Gammaproteobacteria</taxon>
        <taxon>Enterobacterales</taxon>
        <taxon>Erwiniaceae</taxon>
        <taxon>Pantoea</taxon>
    </lineage>
</organism>
<dbReference type="InterPro" id="IPR009962">
    <property type="entry name" value="DUF1488"/>
</dbReference>
<dbReference type="RefSeq" id="WP_090967250.1">
    <property type="nucleotide sequence ID" value="NZ_FOVG01000009.1"/>
</dbReference>
<evidence type="ECO:0000313" key="1">
    <source>
        <dbReference type="EMBL" id="SFO55642.1"/>
    </source>
</evidence>
<dbReference type="Proteomes" id="UP000198968">
    <property type="component" value="Unassembled WGS sequence"/>
</dbReference>
<proteinExistence type="predicted"/>
<dbReference type="SUPFAM" id="SSF160272">
    <property type="entry name" value="Shew3726-like"/>
    <property type="match status" value="1"/>
</dbReference>
<protein>
    <recommendedName>
        <fullName evidence="3">DUF1488 domain-containing protein</fullName>
    </recommendedName>
</protein>
<dbReference type="AlphaFoldDB" id="A0A1I5I4Z3"/>
<dbReference type="InterPro" id="IPR036692">
    <property type="entry name" value="Shew3726-like_sf"/>
</dbReference>
<sequence>MNQAIQFPDEETYDAELKAVCFPVLVNGMRLNCAISRESLVSRFGEGEAMALFQHHRWDLEDEAEEAIRQDDVDAQGWIRLFPAR</sequence>
<accession>A0A1I5I4Z3</accession>
<dbReference type="EMBL" id="FOVG01000009">
    <property type="protein sequence ID" value="SFO55642.1"/>
    <property type="molecule type" value="Genomic_DNA"/>
</dbReference>
<reference evidence="2" key="1">
    <citation type="submission" date="2016-10" db="EMBL/GenBank/DDBJ databases">
        <authorList>
            <person name="Varghese N."/>
            <person name="Submissions S."/>
        </authorList>
    </citation>
    <scope>NUCLEOTIDE SEQUENCE [LARGE SCALE GENOMIC DNA]</scope>
    <source>
        <strain evidence="2">OV426</strain>
    </source>
</reference>
<name>A0A1I5I4Z3_9GAMM</name>
<dbReference type="Pfam" id="PF07369">
    <property type="entry name" value="DUF1488"/>
    <property type="match status" value="1"/>
</dbReference>
<dbReference type="OrthoDB" id="6465020at2"/>
<keyword evidence="2" id="KW-1185">Reference proteome</keyword>
<evidence type="ECO:0000313" key="2">
    <source>
        <dbReference type="Proteomes" id="UP000198968"/>
    </source>
</evidence>
<dbReference type="Gene3D" id="3.30.160.140">
    <property type="entry name" value="Shew3726-like"/>
    <property type="match status" value="1"/>
</dbReference>
<evidence type="ECO:0008006" key="3">
    <source>
        <dbReference type="Google" id="ProtNLM"/>
    </source>
</evidence>
<gene>
    <name evidence="1" type="ORF">SAMN05428971_4459</name>
</gene>